<accession>A0ABS8TJR9</accession>
<sequence>MIQSKNEGAEVEQLQNHLNAMMEAADSKISESRSFDGKGCCWLLASVYHLMRIEDGVDQPEEIMTATPDYRILNKRRPNRRKKLSNV</sequence>
<evidence type="ECO:0000313" key="2">
    <source>
        <dbReference type="Proteomes" id="UP000823775"/>
    </source>
</evidence>
<reference evidence="1 2" key="1">
    <citation type="journal article" date="2021" name="BMC Genomics">
        <title>Datura genome reveals duplications of psychoactive alkaloid biosynthetic genes and high mutation rate following tissue culture.</title>
        <authorList>
            <person name="Rajewski A."/>
            <person name="Carter-House D."/>
            <person name="Stajich J."/>
            <person name="Litt A."/>
        </authorList>
    </citation>
    <scope>NUCLEOTIDE SEQUENCE [LARGE SCALE GENOMIC DNA]</scope>
    <source>
        <strain evidence="1">AR-01</strain>
    </source>
</reference>
<protein>
    <submittedName>
        <fullName evidence="1">Uncharacterized protein</fullName>
    </submittedName>
</protein>
<name>A0ABS8TJR9_DATST</name>
<organism evidence="1 2">
    <name type="scientific">Datura stramonium</name>
    <name type="common">Jimsonweed</name>
    <name type="synonym">Common thornapple</name>
    <dbReference type="NCBI Taxonomy" id="4076"/>
    <lineage>
        <taxon>Eukaryota</taxon>
        <taxon>Viridiplantae</taxon>
        <taxon>Streptophyta</taxon>
        <taxon>Embryophyta</taxon>
        <taxon>Tracheophyta</taxon>
        <taxon>Spermatophyta</taxon>
        <taxon>Magnoliopsida</taxon>
        <taxon>eudicotyledons</taxon>
        <taxon>Gunneridae</taxon>
        <taxon>Pentapetalae</taxon>
        <taxon>asterids</taxon>
        <taxon>lamiids</taxon>
        <taxon>Solanales</taxon>
        <taxon>Solanaceae</taxon>
        <taxon>Solanoideae</taxon>
        <taxon>Datureae</taxon>
        <taxon>Datura</taxon>
    </lineage>
</organism>
<dbReference type="EMBL" id="JACEIK010001723">
    <property type="protein sequence ID" value="MCD7471777.1"/>
    <property type="molecule type" value="Genomic_DNA"/>
</dbReference>
<comment type="caution">
    <text evidence="1">The sequence shown here is derived from an EMBL/GenBank/DDBJ whole genome shotgun (WGS) entry which is preliminary data.</text>
</comment>
<keyword evidence="2" id="KW-1185">Reference proteome</keyword>
<gene>
    <name evidence="1" type="ORF">HAX54_012445</name>
</gene>
<evidence type="ECO:0000313" key="1">
    <source>
        <dbReference type="EMBL" id="MCD7471777.1"/>
    </source>
</evidence>
<proteinExistence type="predicted"/>
<dbReference type="Proteomes" id="UP000823775">
    <property type="component" value="Unassembled WGS sequence"/>
</dbReference>